<proteinExistence type="predicted"/>
<dbReference type="AlphaFoldDB" id="A0A7H9KEV5"/>
<organism evidence="1 2">
    <name type="scientific">Escherichia marmotae</name>
    <dbReference type="NCBI Taxonomy" id="1499973"/>
    <lineage>
        <taxon>Bacteria</taxon>
        <taxon>Pseudomonadati</taxon>
        <taxon>Pseudomonadota</taxon>
        <taxon>Gammaproteobacteria</taxon>
        <taxon>Enterobacterales</taxon>
        <taxon>Enterobacteriaceae</taxon>
        <taxon>Escherichia</taxon>
    </lineage>
</organism>
<evidence type="ECO:0008006" key="3">
    <source>
        <dbReference type="Google" id="ProtNLM"/>
    </source>
</evidence>
<keyword evidence="1" id="KW-0614">Plasmid</keyword>
<dbReference type="EMBL" id="CP056164">
    <property type="protein sequence ID" value="QLV04280.1"/>
    <property type="molecule type" value="Genomic_DNA"/>
</dbReference>
<dbReference type="PROSITE" id="PS51257">
    <property type="entry name" value="PROKAR_LIPOPROTEIN"/>
    <property type="match status" value="1"/>
</dbReference>
<protein>
    <recommendedName>
        <fullName evidence="3">Lipoprotein</fullName>
    </recommendedName>
</protein>
<accession>A0A7H9KEV5</accession>
<dbReference type="Proteomes" id="UP000512115">
    <property type="component" value="Plasmid pRHBSTW-00814_6"/>
</dbReference>
<geneLocation type="plasmid" evidence="2">
    <name>prhbstw-00814_6</name>
</geneLocation>
<dbReference type="RefSeq" id="WP_181475224.1">
    <property type="nucleotide sequence ID" value="NZ_CP056164.1"/>
</dbReference>
<dbReference type="NCBIfam" id="NF045617">
    <property type="entry name" value="mostly_LP"/>
    <property type="match status" value="1"/>
</dbReference>
<sequence>MNIQKILSLLLPLFLMGCGAGDRLQFYDIGSAFIENGKLCIGTKERTDVLSYYMIERFGEGLGSKHDGVLVSSGYESVSITYPDTCVNVNLISGDNIHYHIAYILNGRKYRYDFDYLSNGSISPLNK</sequence>
<evidence type="ECO:0000313" key="2">
    <source>
        <dbReference type="Proteomes" id="UP000512115"/>
    </source>
</evidence>
<gene>
    <name evidence="1" type="ORF">HV284_24795</name>
</gene>
<evidence type="ECO:0000313" key="1">
    <source>
        <dbReference type="EMBL" id="QLV04280.1"/>
    </source>
</evidence>
<dbReference type="InterPro" id="IPR054657">
    <property type="entry name" value="T6SS_periplasmic_put"/>
</dbReference>
<name>A0A7H9KEV5_9ESCH</name>
<reference evidence="1 2" key="1">
    <citation type="submission" date="2020-06" db="EMBL/GenBank/DDBJ databases">
        <title>REHAB project genomes.</title>
        <authorList>
            <person name="Shaw L.P."/>
        </authorList>
    </citation>
    <scope>NUCLEOTIDE SEQUENCE [LARGE SCALE GENOMIC DNA]</scope>
    <source>
        <strain evidence="1 2">RHBSTW-00814</strain>
        <plasmid evidence="2">prhbstw-00814_6</plasmid>
    </source>
</reference>